<comment type="catalytic activity">
    <reaction evidence="4">
        <text>biotin + L-lysyl-[protein] + ATP = N(6)-biotinyl-L-lysyl-[protein] + AMP + diphosphate + H(+)</text>
        <dbReference type="Rhea" id="RHEA:11756"/>
        <dbReference type="Rhea" id="RHEA-COMP:9752"/>
        <dbReference type="Rhea" id="RHEA-COMP:10505"/>
        <dbReference type="ChEBI" id="CHEBI:15378"/>
        <dbReference type="ChEBI" id="CHEBI:29969"/>
        <dbReference type="ChEBI" id="CHEBI:30616"/>
        <dbReference type="ChEBI" id="CHEBI:33019"/>
        <dbReference type="ChEBI" id="CHEBI:57586"/>
        <dbReference type="ChEBI" id="CHEBI:83144"/>
        <dbReference type="ChEBI" id="CHEBI:456215"/>
        <dbReference type="EC" id="6.3.4.15"/>
    </reaction>
</comment>
<keyword evidence="6" id="KW-1185">Reference proteome</keyword>
<evidence type="ECO:0000313" key="5">
    <source>
        <dbReference type="EMBL" id="QIJ70934.1"/>
    </source>
</evidence>
<keyword evidence="2" id="KW-0092">Biotin</keyword>
<dbReference type="PANTHER" id="PTHR12835:SF5">
    <property type="entry name" value="BIOTIN--PROTEIN LIGASE"/>
    <property type="match status" value="1"/>
</dbReference>
<evidence type="ECO:0000313" key="6">
    <source>
        <dbReference type="Proteomes" id="UP000502179"/>
    </source>
</evidence>
<reference evidence="5 6" key="1">
    <citation type="submission" date="2020-02" db="EMBL/GenBank/DDBJ databases">
        <title>Genome analysis of Thermosulfuriphilus ammonigenes ST65T, an anaerobic thermophilic chemolithoautotrophic bacterium isolated from a deep-sea hydrothermal vent.</title>
        <authorList>
            <person name="Slobodkina G."/>
            <person name="Allioux M."/>
            <person name="Merkel A."/>
            <person name="Alain K."/>
            <person name="Jebbar M."/>
            <person name="Slobodkin A."/>
        </authorList>
    </citation>
    <scope>NUCLEOTIDE SEQUENCE [LARGE SCALE GENOMIC DNA]</scope>
    <source>
        <strain evidence="5 6">ST65</strain>
    </source>
</reference>
<evidence type="ECO:0000256" key="1">
    <source>
        <dbReference type="ARBA" id="ARBA00022598"/>
    </source>
</evidence>
<dbReference type="InterPro" id="IPR004143">
    <property type="entry name" value="BPL_LPL_catalytic"/>
</dbReference>
<dbReference type="InterPro" id="IPR003142">
    <property type="entry name" value="BPL_C"/>
</dbReference>
<keyword evidence="1 5" id="KW-0436">Ligase</keyword>
<dbReference type="AlphaFoldDB" id="A0A6G7PTC8"/>
<name>A0A6G7PTC8_9BACT</name>
<dbReference type="RefSeq" id="WP_166031157.1">
    <property type="nucleotide sequence ID" value="NZ_CP048877.1"/>
</dbReference>
<proteinExistence type="predicted"/>
<dbReference type="EC" id="6.3.4.15" evidence="3"/>
<dbReference type="InterPro" id="IPR045864">
    <property type="entry name" value="aa-tRNA-synth_II/BPL/LPL"/>
</dbReference>
<dbReference type="GO" id="GO:0005737">
    <property type="term" value="C:cytoplasm"/>
    <property type="evidence" value="ECO:0007669"/>
    <property type="project" value="TreeGrafter"/>
</dbReference>
<dbReference type="NCBIfam" id="TIGR00121">
    <property type="entry name" value="birA_ligase"/>
    <property type="match status" value="1"/>
</dbReference>
<sequence>MTRLSAASDLSGVKELLRQVRDQELYRRQRQFGAAASRIMARGQEIGRKILYWEEVPRAMDLARQAVREAAEAGEAFPSGVVFWAGSLTRARGRFRRAWVAPHGGLWLALVLYPDLAPELFGLVSLACGVALTELARDYRLMATVRWVNDCLVGEKKLAGCLIEECPTEEGSYLILGLGINVNNSLPAWLASEATSFREILQCRVDLKELLARLLAKLSWNIGLAREYQAQLEQEDHPCSPLIDSFKRLTSSLGRRVIYGENVLEAPLFEGVTCDIDPLGALILELDDGTRLSLPSGEIRYID</sequence>
<evidence type="ECO:0000256" key="2">
    <source>
        <dbReference type="ARBA" id="ARBA00023267"/>
    </source>
</evidence>
<dbReference type="Gene3D" id="2.30.30.100">
    <property type="match status" value="1"/>
</dbReference>
<dbReference type="EMBL" id="CP048877">
    <property type="protein sequence ID" value="QIJ70934.1"/>
    <property type="molecule type" value="Genomic_DNA"/>
</dbReference>
<dbReference type="KEGG" id="tav:G4V39_00995"/>
<gene>
    <name evidence="5" type="ORF">G4V39_00995</name>
</gene>
<organism evidence="5 6">
    <name type="scientific">Thermosulfuriphilus ammonigenes</name>
    <dbReference type="NCBI Taxonomy" id="1936021"/>
    <lineage>
        <taxon>Bacteria</taxon>
        <taxon>Pseudomonadati</taxon>
        <taxon>Thermodesulfobacteriota</taxon>
        <taxon>Thermodesulfobacteria</taxon>
        <taxon>Thermodesulfobacteriales</taxon>
        <taxon>Thermodesulfobacteriaceae</taxon>
        <taxon>Thermosulfuriphilus</taxon>
    </lineage>
</organism>
<dbReference type="Pfam" id="PF03099">
    <property type="entry name" value="BPL_LplA_LipB"/>
    <property type="match status" value="1"/>
</dbReference>
<dbReference type="Proteomes" id="UP000502179">
    <property type="component" value="Chromosome"/>
</dbReference>
<dbReference type="PROSITE" id="PS51733">
    <property type="entry name" value="BPL_LPL_CATALYTIC"/>
    <property type="match status" value="1"/>
</dbReference>
<protein>
    <recommendedName>
        <fullName evidence="3">biotin--[biotin carboxyl-carrier protein] ligase</fullName>
        <ecNumber evidence="3">6.3.4.15</ecNumber>
    </recommendedName>
</protein>
<dbReference type="PANTHER" id="PTHR12835">
    <property type="entry name" value="BIOTIN PROTEIN LIGASE"/>
    <property type="match status" value="1"/>
</dbReference>
<dbReference type="GO" id="GO:0004077">
    <property type="term" value="F:biotin--[biotin carboxyl-carrier protein] ligase activity"/>
    <property type="evidence" value="ECO:0007669"/>
    <property type="project" value="UniProtKB-EC"/>
</dbReference>
<dbReference type="Gene3D" id="3.30.930.10">
    <property type="entry name" value="Bira Bifunctional Protein, Domain 2"/>
    <property type="match status" value="1"/>
</dbReference>
<dbReference type="InterPro" id="IPR004408">
    <property type="entry name" value="Biotin_CoA_COase_ligase"/>
</dbReference>
<evidence type="ECO:0000256" key="3">
    <source>
        <dbReference type="ARBA" id="ARBA00024227"/>
    </source>
</evidence>
<dbReference type="SUPFAM" id="SSF55681">
    <property type="entry name" value="Class II aaRS and biotin synthetases"/>
    <property type="match status" value="1"/>
</dbReference>
<accession>A0A6G7PTC8</accession>
<dbReference type="Pfam" id="PF02237">
    <property type="entry name" value="BPL_C"/>
    <property type="match status" value="1"/>
</dbReference>
<evidence type="ECO:0000256" key="4">
    <source>
        <dbReference type="ARBA" id="ARBA00047846"/>
    </source>
</evidence>